<dbReference type="InterPro" id="IPR036280">
    <property type="entry name" value="Multihaem_cyt_sf"/>
</dbReference>
<proteinExistence type="predicted"/>
<sequence length="257" mass="26268">MKTGIPPHADMDGASRAGCPDACDLVCGNADEGCGGGAGCGDGAVDGRAEPGDGACGAPRPPADGRLSALAGQLDDVSDPVVEAIRCRAENLFDTRQLLCAEAVLHAVAETLGGPLSPDQAAALGTPFCQGMGGAGCTCGALSGAVAAVGLYRGRPERGAGGAKGRALARRMHDAFRADCGATCCRVLIRHVRHDKTAHFAQCRALTGKGAVLAARELLAEGVRPRDGALPLPSDTGLTLWRNRLRALLRLPFRRRG</sequence>
<accession>B8DKG2</accession>
<organism evidence="1">
    <name type="scientific">Nitratidesulfovibrio vulgaris (strain DSM 19637 / Miyazaki F)</name>
    <name type="common">Desulfovibrio vulgaris</name>
    <dbReference type="NCBI Taxonomy" id="883"/>
    <lineage>
        <taxon>Bacteria</taxon>
        <taxon>Pseudomonadati</taxon>
        <taxon>Thermodesulfobacteriota</taxon>
        <taxon>Desulfovibrionia</taxon>
        <taxon>Desulfovibrionales</taxon>
        <taxon>Desulfovibrionaceae</taxon>
        <taxon>Nitratidesulfovibrio</taxon>
    </lineage>
</organism>
<gene>
    <name evidence="1" type="ordered locus">DvMF_1171</name>
</gene>
<dbReference type="eggNOG" id="ENOG50303FQ">
    <property type="taxonomic scope" value="Bacteria"/>
</dbReference>
<dbReference type="InterPro" id="IPR010181">
    <property type="entry name" value="CGCAxxGCC_motif"/>
</dbReference>
<name>B8DKG2_NITV9</name>
<dbReference type="STRING" id="883.DvMF_1171"/>
<dbReference type="KEGG" id="dvm:DvMF_1171"/>
<dbReference type="AlphaFoldDB" id="B8DKG2"/>
<dbReference type="Pfam" id="PF09719">
    <property type="entry name" value="C_GCAxxG_C_C"/>
    <property type="match status" value="1"/>
</dbReference>
<dbReference type="NCBIfam" id="TIGR01909">
    <property type="entry name" value="C_GCAxxG_C_C"/>
    <property type="match status" value="1"/>
</dbReference>
<dbReference type="HOGENOM" id="CLU_1080647_0_0_7"/>
<dbReference type="EMBL" id="CP001197">
    <property type="protein sequence ID" value="ACL08124.1"/>
    <property type="molecule type" value="Genomic_DNA"/>
</dbReference>
<dbReference type="SUPFAM" id="SSF48695">
    <property type="entry name" value="Multiheme cytochromes"/>
    <property type="match status" value="1"/>
</dbReference>
<protein>
    <submittedName>
        <fullName evidence="1">C_GCAxxG_C_C family protein</fullName>
    </submittedName>
</protein>
<reference evidence="1" key="1">
    <citation type="submission" date="2008-10" db="EMBL/GenBank/DDBJ databases">
        <title>Complete sequence of Desulfovibrio vulgaris str. 'Miyazaki F'.</title>
        <authorList>
            <person name="Lucas S."/>
            <person name="Copeland A."/>
            <person name="Lapidus A."/>
            <person name="Glavina del Rio T."/>
            <person name="Dalin E."/>
            <person name="Tice H."/>
            <person name="Bruce D."/>
            <person name="Goodwin L."/>
            <person name="Pitluck S."/>
            <person name="Sims D."/>
            <person name="Brettin T."/>
            <person name="Detter J.C."/>
            <person name="Han C."/>
            <person name="Larimer F."/>
            <person name="Land M."/>
            <person name="Hauser L."/>
            <person name="Kyrpides N."/>
            <person name="Mikhailova N."/>
            <person name="Hazen T.C."/>
            <person name="Richardson P."/>
        </authorList>
    </citation>
    <scope>NUCLEOTIDE SEQUENCE</scope>
    <source>
        <strain evidence="1">Miyazaki F</strain>
    </source>
</reference>
<evidence type="ECO:0000313" key="1">
    <source>
        <dbReference type="EMBL" id="ACL08124.1"/>
    </source>
</evidence>